<evidence type="ECO:0008006" key="3">
    <source>
        <dbReference type="Google" id="ProtNLM"/>
    </source>
</evidence>
<accession>A0ABV9L4S7</accession>
<keyword evidence="2" id="KW-1185">Reference proteome</keyword>
<protein>
    <recommendedName>
        <fullName evidence="3">GNAT family N-acetyltransferase</fullName>
    </recommendedName>
</protein>
<organism evidence="1 2">
    <name type="scientific">Dokdonia genika</name>
    <dbReference type="NCBI Taxonomy" id="308113"/>
    <lineage>
        <taxon>Bacteria</taxon>
        <taxon>Pseudomonadati</taxon>
        <taxon>Bacteroidota</taxon>
        <taxon>Flavobacteriia</taxon>
        <taxon>Flavobacteriales</taxon>
        <taxon>Flavobacteriaceae</taxon>
        <taxon>Dokdonia</taxon>
    </lineage>
</organism>
<evidence type="ECO:0000313" key="1">
    <source>
        <dbReference type="EMBL" id="MFC4689084.1"/>
    </source>
</evidence>
<dbReference type="EMBL" id="JBHSHB010000007">
    <property type="protein sequence ID" value="MFC4689084.1"/>
    <property type="molecule type" value="Genomic_DNA"/>
</dbReference>
<evidence type="ECO:0000313" key="2">
    <source>
        <dbReference type="Proteomes" id="UP001595878"/>
    </source>
</evidence>
<dbReference type="RefSeq" id="WP_380031444.1">
    <property type="nucleotide sequence ID" value="NZ_JBHSHB010000007.1"/>
</dbReference>
<proteinExistence type="predicted"/>
<dbReference type="Proteomes" id="UP001595878">
    <property type="component" value="Unassembled WGS sequence"/>
</dbReference>
<name>A0ABV9L4S7_9FLAO</name>
<sequence>MSNYTCTSYSSINDIDDRVFITLDCQDTFYFSKPFLHAFEKANPLITYTYLLFSLNDKPVALAITQAIDISLDMASEKVPLTQQLARSIQCYLSGKKTHILVCGNIFLSGAYGLYVKTGIDKRSVYDTLSRKLKKLSIPKKPSLFFLKDFNATEDAFASIAEKEHFQSFTVEPNMRLRLRWKDYDSYKNALKSKYRVKVNRADTLSKNLTVQSLSASEIRSNKDSLQLLYNNVTSKAVFNTLTITIETYALLKDAFKDRIIFKTYSIGDLLVGFSTAFVVDNLLDAHFIGLNYEFNKTDAVYQRMLNDYIRQGLSLGVKEINLGRTASEIKSTLGAVPEQLRCYIKHRRTATNMLFKPLVRQIEMTEYKQHTPFKK</sequence>
<gene>
    <name evidence="1" type="ORF">ACFO5T_01455</name>
</gene>
<dbReference type="SUPFAM" id="SSF55729">
    <property type="entry name" value="Acyl-CoA N-acyltransferases (Nat)"/>
    <property type="match status" value="1"/>
</dbReference>
<dbReference type="InterPro" id="IPR016181">
    <property type="entry name" value="Acyl_CoA_acyltransferase"/>
</dbReference>
<reference evidence="2" key="1">
    <citation type="journal article" date="2019" name="Int. J. Syst. Evol. Microbiol.">
        <title>The Global Catalogue of Microorganisms (GCM) 10K type strain sequencing project: providing services to taxonomists for standard genome sequencing and annotation.</title>
        <authorList>
            <consortium name="The Broad Institute Genomics Platform"/>
            <consortium name="The Broad Institute Genome Sequencing Center for Infectious Disease"/>
            <person name="Wu L."/>
            <person name="Ma J."/>
        </authorList>
    </citation>
    <scope>NUCLEOTIDE SEQUENCE [LARGE SCALE GENOMIC DNA]</scope>
    <source>
        <strain evidence="2">CGMCC 4.7427</strain>
    </source>
</reference>
<comment type="caution">
    <text evidence="1">The sequence shown here is derived from an EMBL/GenBank/DDBJ whole genome shotgun (WGS) entry which is preliminary data.</text>
</comment>